<dbReference type="eggNOG" id="COG3735">
    <property type="taxonomic scope" value="Bacteria"/>
</dbReference>
<feature type="chain" id="PRO_5001871569" description="TraB/GumN family protein" evidence="2">
    <location>
        <begin position="22"/>
        <end position="293"/>
    </location>
</feature>
<dbReference type="OrthoDB" id="357294at2"/>
<gene>
    <name evidence="3" type="ORF">N790_12825</name>
</gene>
<organism evidence="3 4">
    <name type="scientific">Arenimonas malthae CC-JY-1</name>
    <dbReference type="NCBI Taxonomy" id="1384054"/>
    <lineage>
        <taxon>Bacteria</taxon>
        <taxon>Pseudomonadati</taxon>
        <taxon>Pseudomonadota</taxon>
        <taxon>Gammaproteobacteria</taxon>
        <taxon>Lysobacterales</taxon>
        <taxon>Lysobacteraceae</taxon>
        <taxon>Arenimonas</taxon>
    </lineage>
</organism>
<keyword evidence="2" id="KW-0732">Signal</keyword>
<evidence type="ECO:0000313" key="4">
    <source>
        <dbReference type="Proteomes" id="UP000029392"/>
    </source>
</evidence>
<dbReference type="PANTHER" id="PTHR40590">
    <property type="entry name" value="CYTOPLASMIC PROTEIN-RELATED"/>
    <property type="match status" value="1"/>
</dbReference>
<evidence type="ECO:0000313" key="3">
    <source>
        <dbReference type="EMBL" id="KFN52098.1"/>
    </source>
</evidence>
<accession>A0A091BHA5</accession>
<dbReference type="EMBL" id="AVCH01000006">
    <property type="protein sequence ID" value="KFN52098.1"/>
    <property type="molecule type" value="Genomic_DNA"/>
</dbReference>
<evidence type="ECO:0000256" key="1">
    <source>
        <dbReference type="SAM" id="Coils"/>
    </source>
</evidence>
<keyword evidence="1" id="KW-0175">Coiled coil</keyword>
<dbReference type="RefSeq" id="WP_043799897.1">
    <property type="nucleotide sequence ID" value="NZ_AVCH01000006.1"/>
</dbReference>
<sequence>MRHALIAALLLALAAPGCARAEQPRPLLWKVSDADNSLYLLGSFHLLREGDYPLAASTDAAFEDAEKLVFELPPAEMGDPALGQAMAAAARIEGGGTLQSRLPADTWGRLQAHAAQRGMSLDFLQAHEAWFVSLVISVTEMQRVGLDPALGLDKHFANRAVAAGKPVAGLETGAQQIAMFDGMDATQQEQALDDVLSDLSALEQEINRMHALWRAGDAEALHAESAAKMKAEYPDLYERLNRGRNLAWLPRLQALLDDSRDDDALVVVGAMHLLGEDGVVELLRAKGYTVERL</sequence>
<dbReference type="STRING" id="1384054.N790_12825"/>
<reference evidence="3 4" key="1">
    <citation type="submission" date="2013-09" db="EMBL/GenBank/DDBJ databases">
        <title>Genome sequencing of Arenimonas malthae.</title>
        <authorList>
            <person name="Chen F."/>
            <person name="Wang G."/>
        </authorList>
    </citation>
    <scope>NUCLEOTIDE SEQUENCE [LARGE SCALE GENOMIC DNA]</scope>
    <source>
        <strain evidence="3 4">CC-JY-1</strain>
    </source>
</reference>
<dbReference type="InterPro" id="IPR047111">
    <property type="entry name" value="YbaP-like"/>
</dbReference>
<dbReference type="PANTHER" id="PTHR40590:SF1">
    <property type="entry name" value="CYTOPLASMIC PROTEIN"/>
    <property type="match status" value="1"/>
</dbReference>
<protein>
    <recommendedName>
        <fullName evidence="5">TraB/GumN family protein</fullName>
    </recommendedName>
</protein>
<keyword evidence="4" id="KW-1185">Reference proteome</keyword>
<dbReference type="Proteomes" id="UP000029392">
    <property type="component" value="Unassembled WGS sequence"/>
</dbReference>
<proteinExistence type="predicted"/>
<dbReference type="AlphaFoldDB" id="A0A091BHA5"/>
<name>A0A091BHA5_9GAMM</name>
<dbReference type="CDD" id="cd14789">
    <property type="entry name" value="Tiki"/>
    <property type="match status" value="1"/>
</dbReference>
<dbReference type="Pfam" id="PF01963">
    <property type="entry name" value="TraB_PrgY_gumN"/>
    <property type="match status" value="1"/>
</dbReference>
<feature type="signal peptide" evidence="2">
    <location>
        <begin position="1"/>
        <end position="21"/>
    </location>
</feature>
<evidence type="ECO:0008006" key="5">
    <source>
        <dbReference type="Google" id="ProtNLM"/>
    </source>
</evidence>
<dbReference type="InterPro" id="IPR002816">
    <property type="entry name" value="TraB/PrgY/GumN_fam"/>
</dbReference>
<evidence type="ECO:0000256" key="2">
    <source>
        <dbReference type="SAM" id="SignalP"/>
    </source>
</evidence>
<comment type="caution">
    <text evidence="3">The sequence shown here is derived from an EMBL/GenBank/DDBJ whole genome shotgun (WGS) entry which is preliminary data.</text>
</comment>
<feature type="coiled-coil region" evidence="1">
    <location>
        <begin position="185"/>
        <end position="212"/>
    </location>
</feature>
<dbReference type="PATRIC" id="fig|1384054.3.peg.243"/>